<name>A0ABX6H3D7_9MICO</name>
<accession>A0ABX6H3D7</accession>
<reference evidence="2" key="1">
    <citation type="submission" date="2019-12" db="EMBL/GenBank/DDBJ databases">
        <title>Complete and draft genome sequences of new strains and members of some known species of the genus Rathayibacter isolated from plants.</title>
        <authorList>
            <person name="Tarlachkov S.V."/>
            <person name="Starodumova I.P."/>
            <person name="Dorofeeva L.V."/>
            <person name="Prisyazhnaya N.V."/>
            <person name="Leyn S."/>
            <person name="Zlamal J."/>
            <person name="Elan M."/>
            <person name="Osterman A.L."/>
            <person name="Nadler S."/>
            <person name="Subbotin S.A."/>
            <person name="Evtushenko L.I."/>
        </authorList>
    </citation>
    <scope>NUCLEOTIDE SEQUENCE [LARGE SCALE GENOMIC DNA]</scope>
    <source>
        <strain evidence="2">VKM Ac-2802</strain>
    </source>
</reference>
<dbReference type="RefSeq" id="WP_159423718.1">
    <property type="nucleotide sequence ID" value="NZ_CP047180.1"/>
</dbReference>
<keyword evidence="2" id="KW-1185">Reference proteome</keyword>
<dbReference type="Gene3D" id="3.40.50.1010">
    <property type="entry name" value="5'-nuclease"/>
    <property type="match status" value="1"/>
</dbReference>
<gene>
    <name evidence="1" type="ORF">GSU69_17640</name>
</gene>
<dbReference type="Proteomes" id="UP000464597">
    <property type="component" value="Chromosome"/>
</dbReference>
<proteinExistence type="predicted"/>
<protein>
    <submittedName>
        <fullName evidence="1">NYN domain-containing protein</fullName>
    </submittedName>
</protein>
<evidence type="ECO:0000313" key="1">
    <source>
        <dbReference type="EMBL" id="QHC64319.1"/>
    </source>
</evidence>
<sequence>MRVGVYIDGFNLYYGARRICGRGTPGWRWLDLRALAAGLLTGPGAGWGAVSSTRIVFCTARVSGAVHPQGQHDQDTYLRALQHHGFIDVLALGTYVSRVATAPLATPDRRGRPVLSTPSWPLMIRDRDGADAPGATFMASIARRDEKGSDVNVASHLLIDVLERSVDAAVVISNDSDLEFPIREARRRVPVGVVNPTPAYRAGALAGEPGEGAGGHWWYELTDHDLRSSQLPERIDRLSRPDGW</sequence>
<evidence type="ECO:0000313" key="2">
    <source>
        <dbReference type="Proteomes" id="UP000464597"/>
    </source>
</evidence>
<organism evidence="1 2">
    <name type="scientific">Rathayibacter festucae</name>
    <dbReference type="NCBI Taxonomy" id="110937"/>
    <lineage>
        <taxon>Bacteria</taxon>
        <taxon>Bacillati</taxon>
        <taxon>Actinomycetota</taxon>
        <taxon>Actinomycetes</taxon>
        <taxon>Micrococcales</taxon>
        <taxon>Microbacteriaceae</taxon>
        <taxon>Rathayibacter</taxon>
    </lineage>
</organism>
<dbReference type="EMBL" id="CP047180">
    <property type="protein sequence ID" value="QHC64319.1"/>
    <property type="molecule type" value="Genomic_DNA"/>
</dbReference>
<dbReference type="CDD" id="cd18722">
    <property type="entry name" value="PIN_NicB-like"/>
    <property type="match status" value="1"/>
</dbReference>